<evidence type="ECO:0000259" key="6">
    <source>
        <dbReference type="Pfam" id="PF02866"/>
    </source>
</evidence>
<gene>
    <name evidence="7" type="ORF">JWS13_19655</name>
</gene>
<evidence type="ECO:0000259" key="5">
    <source>
        <dbReference type="Pfam" id="PF00056"/>
    </source>
</evidence>
<evidence type="ECO:0000313" key="7">
    <source>
        <dbReference type="EMBL" id="QSE90679.1"/>
    </source>
</evidence>
<proteinExistence type="inferred from homology"/>
<organism evidence="7 8">
    <name type="scientific">Rhodococcus pseudokoreensis</name>
    <dbReference type="NCBI Taxonomy" id="2811421"/>
    <lineage>
        <taxon>Bacteria</taxon>
        <taxon>Bacillati</taxon>
        <taxon>Actinomycetota</taxon>
        <taxon>Actinomycetes</taxon>
        <taxon>Mycobacteriales</taxon>
        <taxon>Nocardiaceae</taxon>
        <taxon>Rhodococcus</taxon>
    </lineage>
</organism>
<dbReference type="GO" id="GO:0030060">
    <property type="term" value="F:L-malate dehydrogenase (NAD+) activity"/>
    <property type="evidence" value="ECO:0007669"/>
    <property type="project" value="UniProtKB-EC"/>
</dbReference>
<keyword evidence="8" id="KW-1185">Reference proteome</keyword>
<comment type="similarity">
    <text evidence="1">Belongs to the LDH/MDH superfamily. LDH family.</text>
</comment>
<evidence type="ECO:0000256" key="3">
    <source>
        <dbReference type="ARBA" id="ARBA00023027"/>
    </source>
</evidence>
<dbReference type="Proteomes" id="UP000662986">
    <property type="component" value="Chromosome"/>
</dbReference>
<reference evidence="7 8" key="1">
    <citation type="journal article" date="2021" name="Microbiol. Resour. Announc.">
        <title>Complete Genome Sequences of Two Rhodococcus sp. Strains with Large and Linear Chromosomes, Isolated from Apple Rhizosphere.</title>
        <authorList>
            <person name="Benning S."/>
            <person name="Brugnone N."/>
            <person name="Siani R."/>
            <person name="Kublik S."/>
            <person name="Schloter M."/>
            <person name="Rad V."/>
        </authorList>
    </citation>
    <scope>NUCLEOTIDE SEQUENCE [LARGE SCALE GENOMIC DNA]</scope>
    <source>
        <strain evidence="7 8">R79</strain>
    </source>
</reference>
<sequence>MTVFGVDAVEAATESTGAELIVGPKDIVTPLARERARERGVTIVVGKSRPADGFPTPPAVPNGPAPAQAHRAPAVDSAFRRPQSNGFQAPPPPLRPPAPALYRRGAPLHPTVAPAVLRHPHASSPARPVNTKSVHRVVVVGAGHVGMITAMKLAEANIIEEVVLVDIADGLAAGIALDLTHSTALLGFDTKVRGVTQVADAGVADYVVITAGRARQPGMSRTDLVEVNAGIVGGLAREAAAVSPGTVLLIVTNPLDEMTHHAWQASGLPAERVIGMAGVLDSSRFQALTGLAARSAPSDVSALALGSHGDEMVIPLSQARVAGKAIDQALPQGEVTALVDRARNSGAEVVGLLKSGSAFFAPGASAARMVLAMATDSGEVIAATVHARGEYGIREGYVGLPAKLGRGGLREIVELPLAEDELAAVRTAATRISERVADLQQVTAAS</sequence>
<dbReference type="Gene3D" id="3.40.50.720">
    <property type="entry name" value="NAD(P)-binding Rossmann-like Domain"/>
    <property type="match status" value="1"/>
</dbReference>
<feature type="compositionally biased region" description="Pro residues" evidence="4">
    <location>
        <begin position="55"/>
        <end position="64"/>
    </location>
</feature>
<dbReference type="EMBL" id="CP070619">
    <property type="protein sequence ID" value="QSE90679.1"/>
    <property type="molecule type" value="Genomic_DNA"/>
</dbReference>
<keyword evidence="3" id="KW-0520">NAD</keyword>
<dbReference type="PANTHER" id="PTHR43128">
    <property type="entry name" value="L-2-HYDROXYCARBOXYLATE DEHYDROGENASE (NAD(P)(+))"/>
    <property type="match status" value="1"/>
</dbReference>
<dbReference type="Gene3D" id="3.90.110.10">
    <property type="entry name" value="Lactate dehydrogenase/glycoside hydrolase, family 4, C-terminal"/>
    <property type="match status" value="1"/>
</dbReference>
<feature type="domain" description="Lactate/malate dehydrogenase C-terminal" evidence="6">
    <location>
        <begin position="280"/>
        <end position="434"/>
    </location>
</feature>
<evidence type="ECO:0000256" key="2">
    <source>
        <dbReference type="ARBA" id="ARBA00023002"/>
    </source>
</evidence>
<dbReference type="InterPro" id="IPR036291">
    <property type="entry name" value="NAD(P)-bd_dom_sf"/>
</dbReference>
<keyword evidence="2 7" id="KW-0560">Oxidoreductase</keyword>
<feature type="region of interest" description="Disordered" evidence="4">
    <location>
        <begin position="47"/>
        <end position="69"/>
    </location>
</feature>
<dbReference type="NCBIfam" id="NF004863">
    <property type="entry name" value="PRK06223.1"/>
    <property type="match status" value="1"/>
</dbReference>
<dbReference type="SUPFAM" id="SSF51735">
    <property type="entry name" value="NAD(P)-binding Rossmann-fold domains"/>
    <property type="match status" value="1"/>
</dbReference>
<evidence type="ECO:0000313" key="8">
    <source>
        <dbReference type="Proteomes" id="UP000662986"/>
    </source>
</evidence>
<dbReference type="SUPFAM" id="SSF56327">
    <property type="entry name" value="LDH C-terminal domain-like"/>
    <property type="match status" value="1"/>
</dbReference>
<reference evidence="7 8" key="2">
    <citation type="journal article" date="2022" name="Arch. Microbiol.">
        <title>Rhodococcus pseudokoreensis sp. nov. isolated from the rhizosphere of young M26 apple rootstocks.</title>
        <authorList>
            <person name="Kampfer P."/>
            <person name="Glaeser S.P."/>
            <person name="Blom J."/>
            <person name="Wolf J."/>
            <person name="Benning S."/>
            <person name="Schloter M."/>
            <person name="Neumann-Schaal M."/>
        </authorList>
    </citation>
    <scope>NUCLEOTIDE SEQUENCE [LARGE SCALE GENOMIC DNA]</scope>
    <source>
        <strain evidence="7 8">R79</strain>
    </source>
</reference>
<dbReference type="PRINTS" id="PR00086">
    <property type="entry name" value="LLDHDRGNASE"/>
</dbReference>
<feature type="domain" description="Lactate/malate dehydrogenase N-terminal" evidence="5">
    <location>
        <begin position="136"/>
        <end position="275"/>
    </location>
</feature>
<dbReference type="Pfam" id="PF00056">
    <property type="entry name" value="Ldh_1_N"/>
    <property type="match status" value="1"/>
</dbReference>
<protein>
    <submittedName>
        <fullName evidence="7">Malate dehydrogenase</fullName>
        <ecNumber evidence="7">1.1.1.37</ecNumber>
    </submittedName>
</protein>
<evidence type="ECO:0000256" key="1">
    <source>
        <dbReference type="ARBA" id="ARBA00006054"/>
    </source>
</evidence>
<dbReference type="InterPro" id="IPR022383">
    <property type="entry name" value="Lactate/malate_DH_C"/>
</dbReference>
<dbReference type="PANTHER" id="PTHR43128:SF16">
    <property type="entry name" value="L-LACTATE DEHYDROGENASE"/>
    <property type="match status" value="1"/>
</dbReference>
<dbReference type="RefSeq" id="WP_206007104.1">
    <property type="nucleotide sequence ID" value="NZ_CP070619.1"/>
</dbReference>
<dbReference type="EC" id="1.1.1.37" evidence="7"/>
<evidence type="ECO:0000256" key="4">
    <source>
        <dbReference type="SAM" id="MobiDB-lite"/>
    </source>
</evidence>
<name>A0A974W467_9NOCA</name>
<dbReference type="InterPro" id="IPR001557">
    <property type="entry name" value="L-lactate/malate_DH"/>
</dbReference>
<accession>A0A974W467</accession>
<dbReference type="InterPro" id="IPR015955">
    <property type="entry name" value="Lactate_DH/Glyco_Ohase_4_C"/>
</dbReference>
<dbReference type="InterPro" id="IPR001236">
    <property type="entry name" value="Lactate/malate_DH_N"/>
</dbReference>
<dbReference type="Pfam" id="PF02866">
    <property type="entry name" value="Ldh_1_C"/>
    <property type="match status" value="1"/>
</dbReference>